<dbReference type="PROSITE" id="PS51186">
    <property type="entry name" value="GNAT"/>
    <property type="match status" value="1"/>
</dbReference>
<reference evidence="2" key="1">
    <citation type="submission" date="2020-07" db="EMBL/GenBank/DDBJ databases">
        <title>Vallitalea pronyensis genome.</title>
        <authorList>
            <person name="Postec A."/>
        </authorList>
    </citation>
    <scope>NUCLEOTIDE SEQUENCE</scope>
    <source>
        <strain evidence="2">FatNI3</strain>
    </source>
</reference>
<dbReference type="SUPFAM" id="SSF55729">
    <property type="entry name" value="Acyl-CoA N-acyltransferases (Nat)"/>
    <property type="match status" value="1"/>
</dbReference>
<dbReference type="Pfam" id="PF00583">
    <property type="entry name" value="Acetyltransf_1"/>
    <property type="match status" value="1"/>
</dbReference>
<proteinExistence type="predicted"/>
<dbReference type="Proteomes" id="UP000683246">
    <property type="component" value="Chromosome"/>
</dbReference>
<accession>A0A8J8SH40</accession>
<evidence type="ECO:0000259" key="1">
    <source>
        <dbReference type="PROSITE" id="PS51186"/>
    </source>
</evidence>
<gene>
    <name evidence="2" type="ORF">HZI73_13360</name>
</gene>
<dbReference type="InterPro" id="IPR000182">
    <property type="entry name" value="GNAT_dom"/>
</dbReference>
<sequence length="196" mass="22993">MNMFIRKLTPDLVKDYLQFFDNENHSDNQDEHKCYCVCWCSDDHRTGVDKMSTAEKRRKLAAQYVNNGMIQGYLAYHNDKVVGWCNTNNKSKCLNCISWLKFMNQVNTTESSKDTKVKSIFCFTIAPIMRRKGVATQLLERVCKDAVIDGFNFVESYPQKTLKQLDDFEGPLEMYKKCGFYVHEELDNIYVMRKQL</sequence>
<dbReference type="AlphaFoldDB" id="A0A8J8SH40"/>
<dbReference type="GO" id="GO:0016747">
    <property type="term" value="F:acyltransferase activity, transferring groups other than amino-acyl groups"/>
    <property type="evidence" value="ECO:0007669"/>
    <property type="project" value="InterPro"/>
</dbReference>
<dbReference type="RefSeq" id="WP_212693895.1">
    <property type="nucleotide sequence ID" value="NZ_CP058649.1"/>
</dbReference>
<protein>
    <submittedName>
        <fullName evidence="2">GNAT family N-acetyltransferase</fullName>
    </submittedName>
</protein>
<evidence type="ECO:0000313" key="2">
    <source>
        <dbReference type="EMBL" id="QUI23216.1"/>
    </source>
</evidence>
<keyword evidence="3" id="KW-1185">Reference proteome</keyword>
<dbReference type="EMBL" id="CP058649">
    <property type="protein sequence ID" value="QUI23216.1"/>
    <property type="molecule type" value="Genomic_DNA"/>
</dbReference>
<dbReference type="InterPro" id="IPR016181">
    <property type="entry name" value="Acyl_CoA_acyltransferase"/>
</dbReference>
<name>A0A8J8SH40_9FIRM</name>
<evidence type="ECO:0000313" key="3">
    <source>
        <dbReference type="Proteomes" id="UP000683246"/>
    </source>
</evidence>
<organism evidence="2 3">
    <name type="scientific">Vallitalea pronyensis</name>
    <dbReference type="NCBI Taxonomy" id="1348613"/>
    <lineage>
        <taxon>Bacteria</taxon>
        <taxon>Bacillati</taxon>
        <taxon>Bacillota</taxon>
        <taxon>Clostridia</taxon>
        <taxon>Lachnospirales</taxon>
        <taxon>Vallitaleaceae</taxon>
        <taxon>Vallitalea</taxon>
    </lineage>
</organism>
<feature type="domain" description="N-acetyltransferase" evidence="1">
    <location>
        <begin position="3"/>
        <end position="196"/>
    </location>
</feature>
<dbReference type="KEGG" id="vpy:HZI73_13360"/>
<dbReference type="CDD" id="cd04301">
    <property type="entry name" value="NAT_SF"/>
    <property type="match status" value="1"/>
</dbReference>
<dbReference type="Gene3D" id="3.40.630.30">
    <property type="match status" value="1"/>
</dbReference>